<evidence type="ECO:0000313" key="3">
    <source>
        <dbReference type="Proteomes" id="UP000012073"/>
    </source>
</evidence>
<accession>R7QIW8</accession>
<dbReference type="InterPro" id="IPR027482">
    <property type="entry name" value="Sec1-like_dom2"/>
</dbReference>
<dbReference type="KEGG" id="ccp:CHC_T00005606001"/>
<dbReference type="GO" id="GO:0016192">
    <property type="term" value="P:vesicle-mediated transport"/>
    <property type="evidence" value="ECO:0007669"/>
    <property type="project" value="InterPro"/>
</dbReference>
<dbReference type="OMA" id="TMNIHIH"/>
<gene>
    <name evidence="2" type="ORF">CHC_T00005606001</name>
</gene>
<dbReference type="EMBL" id="HG001833">
    <property type="protein sequence ID" value="CDF37370.1"/>
    <property type="molecule type" value="Genomic_DNA"/>
</dbReference>
<evidence type="ECO:0000256" key="1">
    <source>
        <dbReference type="ARBA" id="ARBA00009884"/>
    </source>
</evidence>
<proteinExistence type="inferred from homology"/>
<reference evidence="3" key="1">
    <citation type="journal article" date="2013" name="Proc. Natl. Acad. Sci. U.S.A.">
        <title>Genome structure and metabolic features in the red seaweed Chondrus crispus shed light on evolution of the Archaeplastida.</title>
        <authorList>
            <person name="Collen J."/>
            <person name="Porcel B."/>
            <person name="Carre W."/>
            <person name="Ball S.G."/>
            <person name="Chaparro C."/>
            <person name="Tonon T."/>
            <person name="Barbeyron T."/>
            <person name="Michel G."/>
            <person name="Noel B."/>
            <person name="Valentin K."/>
            <person name="Elias M."/>
            <person name="Artiguenave F."/>
            <person name="Arun A."/>
            <person name="Aury J.M."/>
            <person name="Barbosa-Neto J.F."/>
            <person name="Bothwell J.H."/>
            <person name="Bouget F.Y."/>
            <person name="Brillet L."/>
            <person name="Cabello-Hurtado F."/>
            <person name="Capella-Gutierrez S."/>
            <person name="Charrier B."/>
            <person name="Cladiere L."/>
            <person name="Cock J.M."/>
            <person name="Coelho S.M."/>
            <person name="Colleoni C."/>
            <person name="Czjzek M."/>
            <person name="Da Silva C."/>
            <person name="Delage L."/>
            <person name="Denoeud F."/>
            <person name="Deschamps P."/>
            <person name="Dittami S.M."/>
            <person name="Gabaldon T."/>
            <person name="Gachon C.M."/>
            <person name="Groisillier A."/>
            <person name="Herve C."/>
            <person name="Jabbari K."/>
            <person name="Katinka M."/>
            <person name="Kloareg B."/>
            <person name="Kowalczyk N."/>
            <person name="Labadie K."/>
            <person name="Leblanc C."/>
            <person name="Lopez P.J."/>
            <person name="McLachlan D.H."/>
            <person name="Meslet-Cladiere L."/>
            <person name="Moustafa A."/>
            <person name="Nehr Z."/>
            <person name="Nyvall Collen P."/>
            <person name="Panaud O."/>
            <person name="Partensky F."/>
            <person name="Poulain J."/>
            <person name="Rensing S.A."/>
            <person name="Rousvoal S."/>
            <person name="Samson G."/>
            <person name="Symeonidi A."/>
            <person name="Weissenbach J."/>
            <person name="Zambounis A."/>
            <person name="Wincker P."/>
            <person name="Boyen C."/>
        </authorList>
    </citation>
    <scope>NUCLEOTIDE SEQUENCE [LARGE SCALE GENOMIC DNA]</scope>
    <source>
        <strain evidence="3">cv. Stackhouse</strain>
    </source>
</reference>
<dbReference type="Pfam" id="PF00995">
    <property type="entry name" value="Sec1"/>
    <property type="match status" value="1"/>
</dbReference>
<dbReference type="InterPro" id="IPR036045">
    <property type="entry name" value="Sec1-like_sf"/>
</dbReference>
<protein>
    <submittedName>
        <fullName evidence="2">Uncharacterized protein</fullName>
    </submittedName>
</protein>
<dbReference type="Proteomes" id="UP000012073">
    <property type="component" value="Unassembled WGS sequence"/>
</dbReference>
<dbReference type="GeneID" id="17324918"/>
<dbReference type="Gene3D" id="3.40.50.1910">
    <property type="match status" value="1"/>
</dbReference>
<dbReference type="STRING" id="2769.R7QIW8"/>
<organism evidence="2 3">
    <name type="scientific">Chondrus crispus</name>
    <name type="common">Carrageen Irish moss</name>
    <name type="synonym">Polymorpha crispa</name>
    <dbReference type="NCBI Taxonomy" id="2769"/>
    <lineage>
        <taxon>Eukaryota</taxon>
        <taxon>Rhodophyta</taxon>
        <taxon>Florideophyceae</taxon>
        <taxon>Rhodymeniophycidae</taxon>
        <taxon>Gigartinales</taxon>
        <taxon>Gigartinaceae</taxon>
        <taxon>Chondrus</taxon>
    </lineage>
</organism>
<comment type="similarity">
    <text evidence="1">Belongs to the STXBP/unc-18/SEC1 family.</text>
</comment>
<dbReference type="PhylomeDB" id="R7QIW8"/>
<dbReference type="AlphaFoldDB" id="R7QIW8"/>
<sequence length="628" mass="70021">MATSASVFGLKNRQRAVFESVMSTSNSDKKVREWKVLVCDAAAQDSLSCLFQPTQLRRHGVTLHTQIDNPRGPVPDVPALYVIAPTPENIAWLLKDLAPRNQLYNTATVCFTSFVTRPLLMALAAQMTIPAPVTLVKDLYADFVSYEQNLFSLNIPNSYLAMKSAKSESAVKSFVDVVVSRLLSVLLTLGAIPIIRAQRGGAAEAVASALDKKLRDNLKLFQRSSFASRALSFRRPLLLMLDRDFDFNSMLHHTWTYQALVHDCLGLKLNNVFVNVSDSKPRNTTKRKQYTMNKELDTFWAENAASPFPQVADAIEKALAKYREEVEEINRNAGGRNQSAKASVFETSGLAATIASLPELSRRKETIDVHTNIATALLENINQRSLDSFFELESQIMTNTHRPATALSAEDYKIPLDRLRLFLIYYSVFGRQLPEKTVAEFRGILHNAGVDSSIIEYVGRMKGYRHDLMTAPVPRRTGTINTAKLKGIMTSVVSRGYRSFANVAQNAKNLVVEEKKTFAVSRTLEIFMSEQARSRHGTSANDILEGYLLFDPKAMRLTSKQKMERMVFSDAIVFTVGGGNYVEYENCVEIVESRSSAVSPKNVLYGTTELLTSEEFLAQMASAENGSR</sequence>
<dbReference type="InterPro" id="IPR001619">
    <property type="entry name" value="Sec1-like"/>
</dbReference>
<dbReference type="PIRSF" id="PIRSF005715">
    <property type="entry name" value="VPS45_Sec1"/>
    <property type="match status" value="1"/>
</dbReference>
<dbReference type="InterPro" id="IPR043127">
    <property type="entry name" value="Sec-1-like_dom3a"/>
</dbReference>
<keyword evidence="3" id="KW-1185">Reference proteome</keyword>
<dbReference type="SUPFAM" id="SSF56815">
    <property type="entry name" value="Sec1/munc18-like (SM) proteins"/>
    <property type="match status" value="1"/>
</dbReference>
<dbReference type="Gene3D" id="3.40.50.2060">
    <property type="match status" value="1"/>
</dbReference>
<dbReference type="RefSeq" id="XP_005717189.1">
    <property type="nucleotide sequence ID" value="XM_005717132.1"/>
</dbReference>
<dbReference type="InterPro" id="IPR043154">
    <property type="entry name" value="Sec-1-like_dom1"/>
</dbReference>
<name>R7QIW8_CHOCR</name>
<dbReference type="Gramene" id="CDF37370">
    <property type="protein sequence ID" value="CDF37370"/>
    <property type="gene ID" value="CHC_T00005606001"/>
</dbReference>
<dbReference type="Gene3D" id="3.90.830.10">
    <property type="entry name" value="Syntaxin Binding Protein 1, Chain A, domain 2"/>
    <property type="match status" value="1"/>
</dbReference>
<dbReference type="OrthoDB" id="10251230at2759"/>
<dbReference type="PANTHER" id="PTHR11679">
    <property type="entry name" value="VESICLE PROTEIN SORTING-ASSOCIATED"/>
    <property type="match status" value="1"/>
</dbReference>
<dbReference type="Gene3D" id="1.25.40.60">
    <property type="match status" value="1"/>
</dbReference>
<evidence type="ECO:0000313" key="2">
    <source>
        <dbReference type="EMBL" id="CDF37370.1"/>
    </source>
</evidence>